<evidence type="ECO:0000259" key="1">
    <source>
        <dbReference type="Pfam" id="PF06230"/>
    </source>
</evidence>
<dbReference type="InterPro" id="IPR041255">
    <property type="entry name" value="LpxI_N"/>
</dbReference>
<name>A0A381W192_9ZZZZ</name>
<evidence type="ECO:0008006" key="4">
    <source>
        <dbReference type="Google" id="ProtNLM"/>
    </source>
</evidence>
<dbReference type="AlphaFoldDB" id="A0A381W192"/>
<protein>
    <recommendedName>
        <fullName evidence="4">LpxI C-terminal domain-containing protein</fullName>
    </recommendedName>
</protein>
<evidence type="ECO:0000259" key="2">
    <source>
        <dbReference type="Pfam" id="PF17930"/>
    </source>
</evidence>
<gene>
    <name evidence="3" type="ORF">METZ01_LOCUS99159</name>
</gene>
<dbReference type="InterPro" id="IPR043167">
    <property type="entry name" value="LpxI_C_sf"/>
</dbReference>
<proteinExistence type="predicted"/>
<organism evidence="3">
    <name type="scientific">marine metagenome</name>
    <dbReference type="NCBI Taxonomy" id="408172"/>
    <lineage>
        <taxon>unclassified sequences</taxon>
        <taxon>metagenomes</taxon>
        <taxon>ecological metagenomes</taxon>
    </lineage>
</organism>
<feature type="domain" description="LpxI C-terminal" evidence="1">
    <location>
        <begin position="126"/>
        <end position="254"/>
    </location>
</feature>
<dbReference type="Pfam" id="PF06230">
    <property type="entry name" value="LpxI_C"/>
    <property type="match status" value="1"/>
</dbReference>
<dbReference type="EMBL" id="UINC01010409">
    <property type="protein sequence ID" value="SVA46305.1"/>
    <property type="molecule type" value="Genomic_DNA"/>
</dbReference>
<dbReference type="InterPro" id="IPR053174">
    <property type="entry name" value="LpxI"/>
</dbReference>
<reference evidence="3" key="1">
    <citation type="submission" date="2018-05" db="EMBL/GenBank/DDBJ databases">
        <authorList>
            <person name="Lanie J.A."/>
            <person name="Ng W.-L."/>
            <person name="Kazmierczak K.M."/>
            <person name="Andrzejewski T.M."/>
            <person name="Davidsen T.M."/>
            <person name="Wayne K.J."/>
            <person name="Tettelin H."/>
            <person name="Glass J.I."/>
            <person name="Rusch D."/>
            <person name="Podicherti R."/>
            <person name="Tsui H.-C.T."/>
            <person name="Winkler M.E."/>
        </authorList>
    </citation>
    <scope>NUCLEOTIDE SEQUENCE</scope>
</reference>
<evidence type="ECO:0000313" key="3">
    <source>
        <dbReference type="EMBL" id="SVA46305.1"/>
    </source>
</evidence>
<dbReference type="PANTHER" id="PTHR39962:SF1">
    <property type="entry name" value="LPXI FAMILY PROTEIN"/>
    <property type="match status" value="1"/>
</dbReference>
<dbReference type="Gene3D" id="3.40.140.80">
    <property type="match status" value="1"/>
</dbReference>
<dbReference type="PANTHER" id="PTHR39962">
    <property type="entry name" value="BLL4848 PROTEIN"/>
    <property type="match status" value="1"/>
</dbReference>
<accession>A0A381W192</accession>
<feature type="domain" description="LpxI N-terminal" evidence="2">
    <location>
        <begin position="1"/>
        <end position="121"/>
    </location>
</feature>
<dbReference type="Gene3D" id="3.40.50.20">
    <property type="match status" value="1"/>
</dbReference>
<dbReference type="Pfam" id="PF17930">
    <property type="entry name" value="LpxI_N"/>
    <property type="match status" value="1"/>
</dbReference>
<dbReference type="InterPro" id="IPR010415">
    <property type="entry name" value="LpxI_C"/>
</dbReference>
<sequence length="263" mass="27746">MPCVVAAEAQSLGRTVIAIAIDGVTEPAIGDVVDEVHWLKWGDVSGFLGLLGKFRSGGIKQAVMAGKVEQKRIYDAEADEGLKSVLASVPIRHTDALINAVVKLLSGAGIELLKSTDFLQHYIVNEGTLTRRTPDEREKEDIAHGWMVAKQLGALDIGQSVVVKDRAVVAVEAMEGTDECLLRARDLAGDGTVLVKVGKPGQDLRFDVPVVGASTVSAMVASGASALCIEANLTVLLDAQQFCREADSADIAVVASKQGKVCE</sequence>